<evidence type="ECO:0000259" key="2">
    <source>
        <dbReference type="Pfam" id="PF09636"/>
    </source>
</evidence>
<dbReference type="Pfam" id="PF09636">
    <property type="entry name" value="XkdW"/>
    <property type="match status" value="1"/>
</dbReference>
<feature type="region of interest" description="Disordered" evidence="1">
    <location>
        <begin position="47"/>
        <end position="79"/>
    </location>
</feature>
<name>A0A5S9MJ23_BACIA</name>
<dbReference type="InterPro" id="IPR019094">
    <property type="entry name" value="Phage_SP-beta_YorD"/>
</dbReference>
<evidence type="ECO:0000256" key="1">
    <source>
        <dbReference type="SAM" id="MobiDB-lite"/>
    </source>
</evidence>
<proteinExistence type="predicted"/>
<organism evidence="3 4">
    <name type="scientific">Bacillus safensis</name>
    <dbReference type="NCBI Taxonomy" id="561879"/>
    <lineage>
        <taxon>Bacteria</taxon>
        <taxon>Bacillati</taxon>
        <taxon>Bacillota</taxon>
        <taxon>Bacilli</taxon>
        <taxon>Bacillales</taxon>
        <taxon>Bacillaceae</taxon>
        <taxon>Bacillus</taxon>
    </lineage>
</organism>
<dbReference type="Proteomes" id="UP000464658">
    <property type="component" value="Chromosome"/>
</dbReference>
<evidence type="ECO:0000313" key="3">
    <source>
        <dbReference type="EMBL" id="BBP91829.1"/>
    </source>
</evidence>
<protein>
    <recommendedName>
        <fullName evidence="2">Bacteriophage SP-beta YorD domain-containing protein</fullName>
    </recommendedName>
</protein>
<feature type="domain" description="Bacteriophage SP-beta YorD" evidence="2">
    <location>
        <begin position="3"/>
        <end position="48"/>
    </location>
</feature>
<dbReference type="SUPFAM" id="SSF159865">
    <property type="entry name" value="XkdW-like"/>
    <property type="match status" value="1"/>
</dbReference>
<dbReference type="Gene3D" id="3.30.56.60">
    <property type="entry name" value="XkdW-like"/>
    <property type="match status" value="1"/>
</dbReference>
<dbReference type="InterPro" id="IPR035950">
    <property type="entry name" value="XkdW-like_sf"/>
</dbReference>
<dbReference type="EMBL" id="AP021906">
    <property type="protein sequence ID" value="BBP91829.1"/>
    <property type="molecule type" value="Genomic_DNA"/>
</dbReference>
<evidence type="ECO:0000313" key="4">
    <source>
        <dbReference type="Proteomes" id="UP000464658"/>
    </source>
</evidence>
<gene>
    <name evidence="3" type="ORF">BsIDN1_54470</name>
</gene>
<dbReference type="AlphaFoldDB" id="A0A5S9MJ23"/>
<sequence>MILYEAIKYKYPDADPQKDFELRNDGAGSYIDEWYLDVPKPTEKELKKKKVGGITSQSKVSTTAPARLSSTRSSKRKADEKNSLNINVIFYQTN</sequence>
<feature type="compositionally biased region" description="Polar residues" evidence="1">
    <location>
        <begin position="54"/>
        <end position="72"/>
    </location>
</feature>
<accession>A0A5S9MJ23</accession>
<reference evidence="3 4" key="1">
    <citation type="submission" date="2019-12" db="EMBL/GenBank/DDBJ databases">
        <title>Full genome sequence of a Bacillus safensis strain isolated from commercially available natto in Indonesia.</title>
        <authorList>
            <person name="Yoshida M."/>
            <person name="Uomi M."/>
            <person name="Waturangi D."/>
            <person name="Ekaputri J.J."/>
            <person name="Setiamarga D.H.E."/>
        </authorList>
    </citation>
    <scope>NUCLEOTIDE SEQUENCE [LARGE SCALE GENOMIC DNA]</scope>
    <source>
        <strain evidence="3 4">IDN1</strain>
    </source>
</reference>